<feature type="domain" description="Mur ligase central" evidence="14">
    <location>
        <begin position="103"/>
        <end position="297"/>
    </location>
</feature>
<dbReference type="Gene3D" id="3.90.190.20">
    <property type="entry name" value="Mur ligase, C-terminal domain"/>
    <property type="match status" value="1"/>
</dbReference>
<keyword evidence="3 10" id="KW-0132">Cell division</keyword>
<keyword evidence="7 10" id="KW-0573">Peptidoglycan synthesis</keyword>
<feature type="domain" description="Mur ligase N-terminal catalytic" evidence="12">
    <location>
        <begin position="21"/>
        <end position="82"/>
    </location>
</feature>
<keyword evidence="16" id="KW-1185">Reference proteome</keyword>
<dbReference type="InterPro" id="IPR005863">
    <property type="entry name" value="UDP-N-AcMur_synth"/>
</dbReference>
<dbReference type="GO" id="GO:0047480">
    <property type="term" value="F:UDP-N-acetylmuramoyl-tripeptide-D-alanyl-D-alanine ligase activity"/>
    <property type="evidence" value="ECO:0007669"/>
    <property type="project" value="UniProtKB-UniRule"/>
</dbReference>
<evidence type="ECO:0000259" key="12">
    <source>
        <dbReference type="Pfam" id="PF01225"/>
    </source>
</evidence>
<keyword evidence="2 10" id="KW-0436">Ligase</keyword>
<reference evidence="15 16" key="1">
    <citation type="submission" date="2019-03" db="EMBL/GenBank/DDBJ databases">
        <title>Genomic Encyclopedia of Type Strains, Phase IV (KMG-IV): sequencing the most valuable type-strain genomes for metagenomic binning, comparative biology and taxonomic classification.</title>
        <authorList>
            <person name="Goeker M."/>
        </authorList>
    </citation>
    <scope>NUCLEOTIDE SEQUENCE [LARGE SCALE GENOMIC DNA]</scope>
    <source>
        <strain evidence="15 16">DSM 103923</strain>
    </source>
</reference>
<evidence type="ECO:0000256" key="5">
    <source>
        <dbReference type="ARBA" id="ARBA00022840"/>
    </source>
</evidence>
<dbReference type="GO" id="GO:0005524">
    <property type="term" value="F:ATP binding"/>
    <property type="evidence" value="ECO:0007669"/>
    <property type="project" value="UniProtKB-UniRule"/>
</dbReference>
<keyword evidence="4 10" id="KW-0547">Nucleotide-binding</keyword>
<dbReference type="SUPFAM" id="SSF63418">
    <property type="entry name" value="MurE/MurF N-terminal domain"/>
    <property type="match status" value="1"/>
</dbReference>
<dbReference type="EMBL" id="SLZY01000012">
    <property type="protein sequence ID" value="TCS71039.1"/>
    <property type="molecule type" value="Genomic_DNA"/>
</dbReference>
<organism evidence="15 16">
    <name type="scientific">Sulfuritortus calidifontis</name>
    <dbReference type="NCBI Taxonomy" id="1914471"/>
    <lineage>
        <taxon>Bacteria</taxon>
        <taxon>Pseudomonadati</taxon>
        <taxon>Pseudomonadota</taxon>
        <taxon>Betaproteobacteria</taxon>
        <taxon>Nitrosomonadales</taxon>
        <taxon>Thiobacillaceae</taxon>
        <taxon>Sulfuritortus</taxon>
    </lineage>
</organism>
<evidence type="ECO:0000256" key="7">
    <source>
        <dbReference type="ARBA" id="ARBA00022984"/>
    </source>
</evidence>
<keyword evidence="8 10" id="KW-0131">Cell cycle</keyword>
<protein>
    <recommendedName>
        <fullName evidence="10 11">UDP-N-acetylmuramoyl-tripeptide--D-alanyl-D-alanine ligase</fullName>
        <ecNumber evidence="10 11">6.3.2.10</ecNumber>
    </recommendedName>
    <alternativeName>
        <fullName evidence="10">D-alanyl-D-alanine-adding enzyme</fullName>
    </alternativeName>
</protein>
<dbReference type="Pfam" id="PF08245">
    <property type="entry name" value="Mur_ligase_M"/>
    <property type="match status" value="1"/>
</dbReference>
<dbReference type="GO" id="GO:0071555">
    <property type="term" value="P:cell wall organization"/>
    <property type="evidence" value="ECO:0007669"/>
    <property type="project" value="UniProtKB-KW"/>
</dbReference>
<dbReference type="InterPro" id="IPR004101">
    <property type="entry name" value="Mur_ligase_C"/>
</dbReference>
<evidence type="ECO:0000256" key="6">
    <source>
        <dbReference type="ARBA" id="ARBA00022960"/>
    </source>
</evidence>
<dbReference type="Pfam" id="PF01225">
    <property type="entry name" value="Mur_ligase"/>
    <property type="match status" value="1"/>
</dbReference>
<dbReference type="EC" id="6.3.2.10" evidence="10 11"/>
<comment type="subcellular location">
    <subcellularLocation>
        <location evidence="10 11">Cytoplasm</location>
    </subcellularLocation>
</comment>
<evidence type="ECO:0000313" key="16">
    <source>
        <dbReference type="Proteomes" id="UP000295135"/>
    </source>
</evidence>
<comment type="caution">
    <text evidence="15">The sequence shown here is derived from an EMBL/GenBank/DDBJ whole genome shotgun (WGS) entry which is preliminary data.</text>
</comment>
<dbReference type="GO" id="GO:0009252">
    <property type="term" value="P:peptidoglycan biosynthetic process"/>
    <property type="evidence" value="ECO:0007669"/>
    <property type="project" value="UniProtKB-UniRule"/>
</dbReference>
<dbReference type="Gene3D" id="3.40.1190.10">
    <property type="entry name" value="Mur-like, catalytic domain"/>
    <property type="match status" value="1"/>
</dbReference>
<keyword evidence="6 10" id="KW-0133">Cell shape</keyword>
<comment type="pathway">
    <text evidence="10 11">Cell wall biogenesis; peptidoglycan biosynthesis.</text>
</comment>
<evidence type="ECO:0000256" key="9">
    <source>
        <dbReference type="ARBA" id="ARBA00023316"/>
    </source>
</evidence>
<dbReference type="InterPro" id="IPR036565">
    <property type="entry name" value="Mur-like_cat_sf"/>
</dbReference>
<dbReference type="HAMAP" id="MF_02019">
    <property type="entry name" value="MurF"/>
    <property type="match status" value="1"/>
</dbReference>
<dbReference type="SUPFAM" id="SSF53244">
    <property type="entry name" value="MurD-like peptide ligases, peptide-binding domain"/>
    <property type="match status" value="1"/>
</dbReference>
<feature type="domain" description="Mur ligase C-terminal" evidence="13">
    <location>
        <begin position="319"/>
        <end position="438"/>
    </location>
</feature>
<comment type="catalytic activity">
    <reaction evidence="10 11">
        <text>D-alanyl-D-alanine + UDP-N-acetyl-alpha-D-muramoyl-L-alanyl-gamma-D-glutamyl-meso-2,6-diaminopimelate + ATP = UDP-N-acetyl-alpha-D-muramoyl-L-alanyl-gamma-D-glutamyl-meso-2,6-diaminopimeloyl-D-alanyl-D-alanine + ADP + phosphate + H(+)</text>
        <dbReference type="Rhea" id="RHEA:28374"/>
        <dbReference type="ChEBI" id="CHEBI:15378"/>
        <dbReference type="ChEBI" id="CHEBI:30616"/>
        <dbReference type="ChEBI" id="CHEBI:43474"/>
        <dbReference type="ChEBI" id="CHEBI:57822"/>
        <dbReference type="ChEBI" id="CHEBI:61386"/>
        <dbReference type="ChEBI" id="CHEBI:83905"/>
        <dbReference type="ChEBI" id="CHEBI:456216"/>
        <dbReference type="EC" id="6.3.2.10"/>
    </reaction>
</comment>
<dbReference type="GO" id="GO:0008360">
    <property type="term" value="P:regulation of cell shape"/>
    <property type="evidence" value="ECO:0007669"/>
    <property type="project" value="UniProtKB-KW"/>
</dbReference>
<dbReference type="Proteomes" id="UP000295135">
    <property type="component" value="Unassembled WGS sequence"/>
</dbReference>
<dbReference type="PANTHER" id="PTHR43024">
    <property type="entry name" value="UDP-N-ACETYLMURAMOYL-TRIPEPTIDE--D-ALANYL-D-ALANINE LIGASE"/>
    <property type="match status" value="1"/>
</dbReference>
<comment type="function">
    <text evidence="10 11">Involved in cell wall formation. Catalyzes the final step in the synthesis of UDP-N-acetylmuramoyl-pentapeptide, the precursor of murein.</text>
</comment>
<feature type="binding site" evidence="10">
    <location>
        <begin position="105"/>
        <end position="111"/>
    </location>
    <ligand>
        <name>ATP</name>
        <dbReference type="ChEBI" id="CHEBI:30616"/>
    </ligand>
</feature>
<dbReference type="UniPathway" id="UPA00219"/>
<evidence type="ECO:0000259" key="13">
    <source>
        <dbReference type="Pfam" id="PF02875"/>
    </source>
</evidence>
<dbReference type="SUPFAM" id="SSF53623">
    <property type="entry name" value="MurD-like peptide ligases, catalytic domain"/>
    <property type="match status" value="1"/>
</dbReference>
<evidence type="ECO:0000256" key="8">
    <source>
        <dbReference type="ARBA" id="ARBA00023306"/>
    </source>
</evidence>
<accession>A0A4V2UQK3</accession>
<dbReference type="Pfam" id="PF02875">
    <property type="entry name" value="Mur_ligase_C"/>
    <property type="match status" value="1"/>
</dbReference>
<dbReference type="GO" id="GO:0005737">
    <property type="term" value="C:cytoplasm"/>
    <property type="evidence" value="ECO:0007669"/>
    <property type="project" value="UniProtKB-SubCell"/>
</dbReference>
<keyword evidence="1 10" id="KW-0963">Cytoplasm</keyword>
<keyword evidence="9 10" id="KW-0961">Cell wall biogenesis/degradation</keyword>
<evidence type="ECO:0000256" key="1">
    <source>
        <dbReference type="ARBA" id="ARBA00022490"/>
    </source>
</evidence>
<dbReference type="AlphaFoldDB" id="A0A4V2UQK3"/>
<proteinExistence type="inferred from homology"/>
<evidence type="ECO:0000256" key="2">
    <source>
        <dbReference type="ARBA" id="ARBA00022598"/>
    </source>
</evidence>
<dbReference type="InterPro" id="IPR000713">
    <property type="entry name" value="Mur_ligase_N"/>
</dbReference>
<evidence type="ECO:0000256" key="3">
    <source>
        <dbReference type="ARBA" id="ARBA00022618"/>
    </source>
</evidence>
<evidence type="ECO:0000259" key="14">
    <source>
        <dbReference type="Pfam" id="PF08245"/>
    </source>
</evidence>
<dbReference type="RefSeq" id="WP_126463596.1">
    <property type="nucleotide sequence ID" value="NZ_AP018721.1"/>
</dbReference>
<dbReference type="GO" id="GO:0008766">
    <property type="term" value="F:UDP-N-acetylmuramoylalanyl-D-glutamyl-2,6-diaminopimelate-D-alanyl-D-alanine ligase activity"/>
    <property type="evidence" value="ECO:0007669"/>
    <property type="project" value="RHEA"/>
</dbReference>
<evidence type="ECO:0000256" key="4">
    <source>
        <dbReference type="ARBA" id="ARBA00022741"/>
    </source>
</evidence>
<dbReference type="GO" id="GO:0051301">
    <property type="term" value="P:cell division"/>
    <property type="evidence" value="ECO:0007669"/>
    <property type="project" value="UniProtKB-KW"/>
</dbReference>
<dbReference type="InterPro" id="IPR051046">
    <property type="entry name" value="MurCDEF_CellWall_CoF430Synth"/>
</dbReference>
<dbReference type="NCBIfam" id="TIGR01143">
    <property type="entry name" value="murF"/>
    <property type="match status" value="1"/>
</dbReference>
<dbReference type="PANTHER" id="PTHR43024:SF1">
    <property type="entry name" value="UDP-N-ACETYLMURAMOYL-TRIPEPTIDE--D-ALANYL-D-ALANINE LIGASE"/>
    <property type="match status" value="1"/>
</dbReference>
<gene>
    <name evidence="10" type="primary">murF</name>
    <name evidence="15" type="ORF">EDC61_11255</name>
</gene>
<dbReference type="InterPro" id="IPR035911">
    <property type="entry name" value="MurE/MurF_N"/>
</dbReference>
<keyword evidence="5 10" id="KW-0067">ATP-binding</keyword>
<dbReference type="InterPro" id="IPR036615">
    <property type="entry name" value="Mur_ligase_C_dom_sf"/>
</dbReference>
<sequence>MRLHEVAQALSAQAVGEDVEFTTVSTDTRNLPKGALFVALRGERFDGHSFAAKALAAGAAAVMIDADAKLDVAPAIVVPDTRLALGRLAAWHRSRQPARVVAITGSNGKTTVKEMTAAILRAHAIETGAGADAVLATEGNLNNDIGVPLMLLRLAPVHRYAVIEMGMNHPGELTYLSGLARPDAALVNNAQRAHLEGLQTVEAVARAKGEIFSGLPDGGIALINADDPHAALWREMNSGRRIVSFGLTEGADVRAEHRPLAFGAELTLHTPAGTVQCELHAPGLHNVRNAAAATAAALALGASPAAVAKGLGGYAGVKGRLQRKECLLGAHLIDDTYNANPDSVSAAIQVLAGLPGKRILVLGDMGELGPGAADLHREIGEKARAAGIDRLFCLGELSIHAAQGFGAGAMHFERIEEMLAEIENALAPGVTVLVKGSRFMQMERVVQSFSEAHQCS</sequence>
<evidence type="ECO:0000313" key="15">
    <source>
        <dbReference type="EMBL" id="TCS71039.1"/>
    </source>
</evidence>
<evidence type="ECO:0000256" key="10">
    <source>
        <dbReference type="HAMAP-Rule" id="MF_02019"/>
    </source>
</evidence>
<dbReference type="OrthoDB" id="9801978at2"/>
<name>A0A4V2UQK3_9PROT</name>
<evidence type="ECO:0000256" key="11">
    <source>
        <dbReference type="RuleBase" id="RU004136"/>
    </source>
</evidence>
<comment type="similarity">
    <text evidence="10">Belongs to the MurCDEF family. MurF subfamily.</text>
</comment>
<dbReference type="InterPro" id="IPR013221">
    <property type="entry name" value="Mur_ligase_cen"/>
</dbReference>
<dbReference type="Gene3D" id="3.40.1390.10">
    <property type="entry name" value="MurE/MurF, N-terminal domain"/>
    <property type="match status" value="1"/>
</dbReference>